<dbReference type="EMBL" id="BPLR01006006">
    <property type="protein sequence ID" value="GIY06852.1"/>
    <property type="molecule type" value="Genomic_DNA"/>
</dbReference>
<protein>
    <submittedName>
        <fullName evidence="1">Uncharacterized protein</fullName>
    </submittedName>
</protein>
<keyword evidence="2" id="KW-1185">Reference proteome</keyword>
<dbReference type="Proteomes" id="UP001054945">
    <property type="component" value="Unassembled WGS sequence"/>
</dbReference>
<proteinExistence type="predicted"/>
<accession>A0AAV4QF17</accession>
<organism evidence="1 2">
    <name type="scientific">Caerostris extrusa</name>
    <name type="common">Bark spider</name>
    <name type="synonym">Caerostris bankana</name>
    <dbReference type="NCBI Taxonomy" id="172846"/>
    <lineage>
        <taxon>Eukaryota</taxon>
        <taxon>Metazoa</taxon>
        <taxon>Ecdysozoa</taxon>
        <taxon>Arthropoda</taxon>
        <taxon>Chelicerata</taxon>
        <taxon>Arachnida</taxon>
        <taxon>Araneae</taxon>
        <taxon>Araneomorphae</taxon>
        <taxon>Entelegynae</taxon>
        <taxon>Araneoidea</taxon>
        <taxon>Araneidae</taxon>
        <taxon>Caerostris</taxon>
    </lineage>
</organism>
<dbReference type="AlphaFoldDB" id="A0AAV4QF17"/>
<evidence type="ECO:0000313" key="1">
    <source>
        <dbReference type="EMBL" id="GIY06852.1"/>
    </source>
</evidence>
<reference evidence="1 2" key="1">
    <citation type="submission" date="2021-06" db="EMBL/GenBank/DDBJ databases">
        <title>Caerostris extrusa draft genome.</title>
        <authorList>
            <person name="Kono N."/>
            <person name="Arakawa K."/>
        </authorList>
    </citation>
    <scope>NUCLEOTIDE SEQUENCE [LARGE SCALE GENOMIC DNA]</scope>
</reference>
<evidence type="ECO:0000313" key="2">
    <source>
        <dbReference type="Proteomes" id="UP001054945"/>
    </source>
</evidence>
<comment type="caution">
    <text evidence="1">The sequence shown here is derived from an EMBL/GenBank/DDBJ whole genome shotgun (WGS) entry which is preliminary data.</text>
</comment>
<sequence>MVAEDTQIEINEIETAPAIPKGIDDFDASCLDDPNNAAAYAYEIFKYYKKESKSFKLRSICTSSLKSLHP</sequence>
<name>A0AAV4QF17_CAEEX</name>
<gene>
    <name evidence="1" type="ORF">CEXT_51741</name>
</gene>